<feature type="compositionally biased region" description="Low complexity" evidence="2">
    <location>
        <begin position="316"/>
        <end position="328"/>
    </location>
</feature>
<name>A0A9P6N548_9FUNG</name>
<dbReference type="Proteomes" id="UP000703661">
    <property type="component" value="Unassembled WGS sequence"/>
</dbReference>
<evidence type="ECO:0000313" key="4">
    <source>
        <dbReference type="Proteomes" id="UP000703661"/>
    </source>
</evidence>
<feature type="region of interest" description="Disordered" evidence="2">
    <location>
        <begin position="302"/>
        <end position="373"/>
    </location>
</feature>
<keyword evidence="4" id="KW-1185">Reference proteome</keyword>
<evidence type="ECO:0000256" key="2">
    <source>
        <dbReference type="SAM" id="MobiDB-lite"/>
    </source>
</evidence>
<evidence type="ECO:0000256" key="1">
    <source>
        <dbReference type="SAM" id="Coils"/>
    </source>
</evidence>
<proteinExistence type="predicted"/>
<comment type="caution">
    <text evidence="3">The sequence shown here is derived from an EMBL/GenBank/DDBJ whole genome shotgun (WGS) entry which is preliminary data.</text>
</comment>
<protein>
    <submittedName>
        <fullName evidence="3">Uncharacterized protein</fullName>
    </submittedName>
</protein>
<feature type="compositionally biased region" description="Basic and acidic residues" evidence="2">
    <location>
        <begin position="340"/>
        <end position="361"/>
    </location>
</feature>
<gene>
    <name evidence="3" type="ORF">BGZ80_005884</name>
</gene>
<feature type="compositionally biased region" description="Low complexity" evidence="2">
    <location>
        <begin position="197"/>
        <end position="215"/>
    </location>
</feature>
<dbReference type="EMBL" id="JAAAID010000029">
    <property type="protein sequence ID" value="KAG0024119.1"/>
    <property type="molecule type" value="Genomic_DNA"/>
</dbReference>
<dbReference type="AlphaFoldDB" id="A0A9P6N548"/>
<accession>A0A9P6N548</accession>
<feature type="coiled-coil region" evidence="1">
    <location>
        <begin position="241"/>
        <end position="268"/>
    </location>
</feature>
<feature type="region of interest" description="Disordered" evidence="2">
    <location>
        <begin position="197"/>
        <end position="229"/>
    </location>
</feature>
<feature type="region of interest" description="Disordered" evidence="2">
    <location>
        <begin position="129"/>
        <end position="148"/>
    </location>
</feature>
<organism evidence="3 4">
    <name type="scientific">Entomortierella chlamydospora</name>
    <dbReference type="NCBI Taxonomy" id="101097"/>
    <lineage>
        <taxon>Eukaryota</taxon>
        <taxon>Fungi</taxon>
        <taxon>Fungi incertae sedis</taxon>
        <taxon>Mucoromycota</taxon>
        <taxon>Mortierellomycotina</taxon>
        <taxon>Mortierellomycetes</taxon>
        <taxon>Mortierellales</taxon>
        <taxon>Mortierellaceae</taxon>
        <taxon>Entomortierella</taxon>
    </lineage>
</organism>
<sequence>MAEEDSQHQLQQPHQGFIATIGGPCHGPVRVPVKVHERTGLKYIPMSSIRAMYPDMVRLEIEGETIKPNVGFDFHGIPGCPQAQWVPNHRNGGGMAIDEVMQESGVLAPRKLEDSFDFDFRAETEGGDNSVRIGHARSKEDNSAHMKSWPAKLAEKKVDKDLITVAEQLGFEIEWIHFYPGKSICVVHDCSSIKWPSSSEQQQQSQPTNSNPTSTLAPRPAVPQSTDMSESLFRQSWGEIKAFILEQNQELRQELKEMNNTIATSLQHQQVHPAINIEQSWPDALPTRTDGLRDRISSIGTKQLKAGKPAPHKSKSLSLLTNSSLKNSYPSQGKNSRLGRSCERYSGEDDCRSWSSRERHSAPSGAYIKPNDWPETSGIDQYIPRLDDYHAKDTKKSKVSSNSTEKRRDRMSFTNTRTFRFDEGDLVKFVEDCNGSILSDTLAVTISLKSPQEALSFYKFLASIDYRGRYLDIRLAWDWSQHDMEDLVSAIEVSNIRTLCLDCDKRSEPNKFIPSRSRHNPLVSLLGIRTLADLRLIAAPEILRESQVRIPSSMSHLSTLRIQLDASTQHVRFIDVIKRATCLRRLILDSLTNCYREYLELIKQALAQDRQAYEYHLHLPGTPTSMDIQFNHLEYAVLIVKIDRATGELREFSFDLHGAKADQVEWKPIFSSGVLAPLTSLTSLRLKNLNDGSWAPFLLGLTKAHNSFYDGHNERHLDVKRMKILDFRVDCKMVGSSGLQGMCDLIFYIRSTLLTLKLTNLSFPTIVSDEETMTSLKREGIKEEGELSSSSGSSETRNWAYFFKSLRFSVLERLQIEDAN</sequence>
<keyword evidence="1" id="KW-0175">Coiled coil</keyword>
<evidence type="ECO:0000313" key="3">
    <source>
        <dbReference type="EMBL" id="KAG0024119.1"/>
    </source>
</evidence>
<reference evidence="3" key="1">
    <citation type="journal article" date="2020" name="Fungal Divers.">
        <title>Resolving the Mortierellaceae phylogeny through synthesis of multi-gene phylogenetics and phylogenomics.</title>
        <authorList>
            <person name="Vandepol N."/>
            <person name="Liber J."/>
            <person name="Desiro A."/>
            <person name="Na H."/>
            <person name="Kennedy M."/>
            <person name="Barry K."/>
            <person name="Grigoriev I.V."/>
            <person name="Miller A.N."/>
            <person name="O'Donnell K."/>
            <person name="Stajich J.E."/>
            <person name="Bonito G."/>
        </authorList>
    </citation>
    <scope>NUCLEOTIDE SEQUENCE</scope>
    <source>
        <strain evidence="3">NRRL 2769</strain>
    </source>
</reference>